<dbReference type="PANTHER" id="PTHR24098:SF0">
    <property type="entry name" value="OUTER SEGMENT 5"/>
    <property type="match status" value="1"/>
</dbReference>
<evidence type="ECO:0000313" key="5">
    <source>
        <dbReference type="Proteomes" id="UP000678499"/>
    </source>
</evidence>
<dbReference type="PANTHER" id="PTHR24098">
    <property type="entry name" value="OUTER SEGMENT 5"/>
    <property type="match status" value="1"/>
</dbReference>
<feature type="domain" description="IFT80/172/WDR35 TPR" evidence="3">
    <location>
        <begin position="260"/>
        <end position="404"/>
    </location>
</feature>
<evidence type="ECO:0008006" key="6">
    <source>
        <dbReference type="Google" id="ProtNLM"/>
    </source>
</evidence>
<dbReference type="GO" id="GO:0060271">
    <property type="term" value="P:cilium assembly"/>
    <property type="evidence" value="ECO:0007669"/>
    <property type="project" value="TreeGrafter"/>
</dbReference>
<dbReference type="EMBL" id="CAJPEX010001118">
    <property type="protein sequence ID" value="CAG0918271.1"/>
    <property type="molecule type" value="Genomic_DNA"/>
</dbReference>
<dbReference type="GO" id="GO:0030992">
    <property type="term" value="C:intraciliary transport particle B"/>
    <property type="evidence" value="ECO:0007669"/>
    <property type="project" value="TreeGrafter"/>
</dbReference>
<feature type="non-terminal residue" evidence="4">
    <location>
        <position position="471"/>
    </location>
</feature>
<gene>
    <name evidence="4" type="ORF">NMOB1V02_LOCUS5830</name>
</gene>
<feature type="domain" description="IFT80 second beta-propeller" evidence="2">
    <location>
        <begin position="59"/>
        <end position="190"/>
    </location>
</feature>
<evidence type="ECO:0000256" key="1">
    <source>
        <dbReference type="SAM" id="MobiDB-lite"/>
    </source>
</evidence>
<dbReference type="Gene3D" id="1.25.40.470">
    <property type="match status" value="1"/>
</dbReference>
<name>A0A7R9BP83_9CRUS</name>
<dbReference type="Pfam" id="PF23335">
    <property type="entry name" value="Beta-prop_IFT80_2nd"/>
    <property type="match status" value="2"/>
</dbReference>
<dbReference type="InterPro" id="IPR056456">
    <property type="entry name" value="Beta-prop_IFT80_2nd"/>
</dbReference>
<protein>
    <recommendedName>
        <fullName evidence="6">Intraflagellar transport protein 80 homolog</fullName>
    </recommendedName>
</protein>
<dbReference type="GO" id="GO:0005929">
    <property type="term" value="C:cilium"/>
    <property type="evidence" value="ECO:0007669"/>
    <property type="project" value="TreeGrafter"/>
</dbReference>
<keyword evidence="5" id="KW-1185">Reference proteome</keyword>
<proteinExistence type="predicted"/>
<dbReference type="Proteomes" id="UP000678499">
    <property type="component" value="Unassembled WGS sequence"/>
</dbReference>
<reference evidence="4" key="1">
    <citation type="submission" date="2020-11" db="EMBL/GenBank/DDBJ databases">
        <authorList>
            <person name="Tran Van P."/>
        </authorList>
    </citation>
    <scope>NUCLEOTIDE SEQUENCE</scope>
</reference>
<dbReference type="FunFam" id="1.25.40.470:FF:000007">
    <property type="entry name" value="Intraflagellar transport 80 homolog (Chlamydomonas)"/>
    <property type="match status" value="1"/>
</dbReference>
<dbReference type="Pfam" id="PF23387">
    <property type="entry name" value="TPR_IFT80_172"/>
    <property type="match status" value="1"/>
</dbReference>
<feature type="compositionally biased region" description="Acidic residues" evidence="1">
    <location>
        <begin position="450"/>
        <end position="461"/>
    </location>
</feature>
<organism evidence="4">
    <name type="scientific">Notodromas monacha</name>
    <dbReference type="NCBI Taxonomy" id="399045"/>
    <lineage>
        <taxon>Eukaryota</taxon>
        <taxon>Metazoa</taxon>
        <taxon>Ecdysozoa</taxon>
        <taxon>Arthropoda</taxon>
        <taxon>Crustacea</taxon>
        <taxon>Oligostraca</taxon>
        <taxon>Ostracoda</taxon>
        <taxon>Podocopa</taxon>
        <taxon>Podocopida</taxon>
        <taxon>Cypridocopina</taxon>
        <taxon>Cypridoidea</taxon>
        <taxon>Cyprididae</taxon>
        <taxon>Notodromas</taxon>
    </lineage>
</organism>
<dbReference type="OrthoDB" id="408728at2759"/>
<evidence type="ECO:0000313" key="4">
    <source>
        <dbReference type="EMBL" id="CAD7278119.1"/>
    </source>
</evidence>
<dbReference type="InterPro" id="IPR056157">
    <property type="entry name" value="TPR_IFT80_172_dom"/>
</dbReference>
<evidence type="ECO:0000259" key="3">
    <source>
        <dbReference type="Pfam" id="PF23387"/>
    </source>
</evidence>
<feature type="domain" description="IFT80 second beta-propeller" evidence="2">
    <location>
        <begin position="193"/>
        <end position="232"/>
    </location>
</feature>
<feature type="compositionally biased region" description="Basic and acidic residues" evidence="1">
    <location>
        <begin position="462"/>
        <end position="471"/>
    </location>
</feature>
<feature type="region of interest" description="Disordered" evidence="1">
    <location>
        <begin position="405"/>
        <end position="471"/>
    </location>
</feature>
<accession>A0A7R9BP83</accession>
<sequence>AFGVAKLRSYSDWKKNNCTSECAERILGETRTEAGSISRLEPQACRAPSVVLEALSLHRLILQAEKVFLLADGANLYVHAYDGKLVTNPKWPGLRPDLLNAKTLSLSNDTIAVREKNDEKHILFFDAASGKALNDQKPFAHTTEVMEVALNQGGSVADRRCAFVDRNRDLFLCFTRKEPPNNFRVAKLGETLCVVLLNREFGKNPHLVSFAGDQVVVRRSDGALIHSLVPPYALVLHEYSLTGKWEAAVRLCRFVKDETLWACLAAMATNAKDLTTAEVAYAAIDEADKVNYIKYIKEIPLREVRAAEMALLAGNVKDAEGILLQNGLVFRAIMMHLQLFHWERALDLAVKHKTHLDTVLGYRKRYLDRFERQETNKKFEQFSQNVKIDWNDIRNKVEMEFQKELDRARGSSTQKGSNPLAMGIKPEPAVPKVPVGAGSRRNSKKPPPEDPADLDTEPDFDLAEREMEVFD</sequence>
<dbReference type="EMBL" id="OA883155">
    <property type="protein sequence ID" value="CAD7278119.1"/>
    <property type="molecule type" value="Genomic_DNA"/>
</dbReference>
<dbReference type="AlphaFoldDB" id="A0A7R9BP83"/>
<evidence type="ECO:0000259" key="2">
    <source>
        <dbReference type="Pfam" id="PF23335"/>
    </source>
</evidence>